<evidence type="ECO:0000313" key="1">
    <source>
        <dbReference type="EMBL" id="RHX90887.1"/>
    </source>
</evidence>
<gene>
    <name evidence="1" type="ORF">DLM75_11010</name>
</gene>
<reference evidence="2" key="1">
    <citation type="submission" date="2018-05" db="EMBL/GenBank/DDBJ databases">
        <title>Leptospira yasudae sp. nov. and Leptospira stimsonii sp. nov., two pathogenic species of the genus Leptospira isolated from environmental sources.</title>
        <authorList>
            <person name="Casanovas-Massana A."/>
            <person name="Hamond C."/>
            <person name="Santos L.A."/>
            <person name="Hacker K.P."/>
            <person name="Balassiano I."/>
            <person name="Medeiros M.A."/>
            <person name="Reis M.G."/>
            <person name="Ko A.I."/>
            <person name="Wunder E.A."/>
        </authorList>
    </citation>
    <scope>NUCLEOTIDE SEQUENCE [LARGE SCALE GENOMIC DNA]</scope>
    <source>
        <strain evidence="2">Yale</strain>
    </source>
</reference>
<proteinExistence type="predicted"/>
<organism evidence="1 2">
    <name type="scientific">Leptospira stimsonii</name>
    <dbReference type="NCBI Taxonomy" id="2202203"/>
    <lineage>
        <taxon>Bacteria</taxon>
        <taxon>Pseudomonadati</taxon>
        <taxon>Spirochaetota</taxon>
        <taxon>Spirochaetia</taxon>
        <taxon>Leptospirales</taxon>
        <taxon>Leptospiraceae</taxon>
        <taxon>Leptospira</taxon>
    </lineage>
</organism>
<name>A0A396ZAZ4_9LEPT</name>
<dbReference type="Proteomes" id="UP000265798">
    <property type="component" value="Unassembled WGS sequence"/>
</dbReference>
<comment type="caution">
    <text evidence="1">The sequence shown here is derived from an EMBL/GenBank/DDBJ whole genome shotgun (WGS) entry which is preliminary data.</text>
</comment>
<accession>A0A396ZAZ4</accession>
<sequence>MKEIHSLCSEMESGIKWTSWILEEGDERNLSFSPFTLSFGDRCVHNVSLDSSSLTERFCSKWDLSCF</sequence>
<evidence type="ECO:0000313" key="2">
    <source>
        <dbReference type="Proteomes" id="UP000265798"/>
    </source>
</evidence>
<dbReference type="AlphaFoldDB" id="A0A396ZAZ4"/>
<dbReference type="EMBL" id="QHCT01000002">
    <property type="protein sequence ID" value="RHX90887.1"/>
    <property type="molecule type" value="Genomic_DNA"/>
</dbReference>
<protein>
    <submittedName>
        <fullName evidence="1">Uncharacterized protein</fullName>
    </submittedName>
</protein>